<reference evidence="3 4" key="1">
    <citation type="submission" date="2017-03" db="EMBL/GenBank/DDBJ databases">
        <authorList>
            <person name="Afonso C.L."/>
            <person name="Miller P.J."/>
            <person name="Scott M.A."/>
            <person name="Spackman E."/>
            <person name="Goraichik I."/>
            <person name="Dimitrov K.M."/>
            <person name="Suarez D.L."/>
            <person name="Swayne D.E."/>
        </authorList>
    </citation>
    <scope>NUCLEOTIDE SEQUENCE [LARGE SCALE GENOMIC DNA]</scope>
    <source>
        <strain evidence="3 4">CECT 8625</strain>
    </source>
</reference>
<dbReference type="AlphaFoldDB" id="A0A1X6Y8K6"/>
<feature type="domain" description="Hedgehog/Intein (Hint)" evidence="2">
    <location>
        <begin position="71"/>
        <end position="216"/>
    </location>
</feature>
<protein>
    <recommendedName>
        <fullName evidence="2">Hedgehog/Intein (Hint) domain-containing protein</fullName>
    </recommendedName>
</protein>
<evidence type="ECO:0000313" key="4">
    <source>
        <dbReference type="Proteomes" id="UP000193570"/>
    </source>
</evidence>
<accession>A0A1X6Y8K6</accession>
<sequence length="262" mass="28509">MTHPAHARPDQSDSVSLRVPRDQFAQSDGRPRHAPSLMRRYEAAALGPDLTIRQVSVTAPAIPVFEEATSAFARGTLVRTVGGPVAIEDLLPGDYVETDRGSEPVVWIGSTSYVPGVECEGSGLTRLTRVVADAMGPSRPATDLVTGPGARMVVESQRLRTLIGQSRVLVSVADFADGDRFLEIHPAGAVELYHIALRRHATIRVGGIEMETYHPGTGIRRQLGDYAERFARLFPHVDGFEDFGDLSLPRSSRSVLDSIEMR</sequence>
<feature type="region of interest" description="Disordered" evidence="1">
    <location>
        <begin position="1"/>
        <end position="33"/>
    </location>
</feature>
<evidence type="ECO:0000259" key="2">
    <source>
        <dbReference type="Pfam" id="PF13403"/>
    </source>
</evidence>
<keyword evidence="4" id="KW-1185">Reference proteome</keyword>
<organism evidence="3 4">
    <name type="scientific">Roseivivax jejudonensis</name>
    <dbReference type="NCBI Taxonomy" id="1529041"/>
    <lineage>
        <taxon>Bacteria</taxon>
        <taxon>Pseudomonadati</taxon>
        <taxon>Pseudomonadota</taxon>
        <taxon>Alphaproteobacteria</taxon>
        <taxon>Rhodobacterales</taxon>
        <taxon>Roseobacteraceae</taxon>
        <taxon>Roseivivax</taxon>
    </lineage>
</organism>
<name>A0A1X6Y8K6_9RHOB</name>
<evidence type="ECO:0000313" key="3">
    <source>
        <dbReference type="EMBL" id="SLN13943.1"/>
    </source>
</evidence>
<proteinExistence type="predicted"/>
<evidence type="ECO:0000256" key="1">
    <source>
        <dbReference type="SAM" id="MobiDB-lite"/>
    </source>
</evidence>
<dbReference type="Pfam" id="PF13403">
    <property type="entry name" value="Hint_2"/>
    <property type="match status" value="1"/>
</dbReference>
<gene>
    <name evidence="3" type="ORF">ROJ8625_00435</name>
</gene>
<dbReference type="EMBL" id="FWFK01000001">
    <property type="protein sequence ID" value="SLN13943.1"/>
    <property type="molecule type" value="Genomic_DNA"/>
</dbReference>
<dbReference type="InterPro" id="IPR028992">
    <property type="entry name" value="Hedgehog/Intein_dom"/>
</dbReference>
<dbReference type="Proteomes" id="UP000193570">
    <property type="component" value="Unassembled WGS sequence"/>
</dbReference>